<proteinExistence type="inferred from homology"/>
<dbReference type="PIRSF" id="PIRSF038994">
    <property type="entry name" value="NagA"/>
    <property type="match status" value="1"/>
</dbReference>
<evidence type="ECO:0000259" key="13">
    <source>
        <dbReference type="Pfam" id="PF01979"/>
    </source>
</evidence>
<keyword evidence="4 12" id="KW-0479">Metal-binding</keyword>
<dbReference type="InterPro" id="IPR003764">
    <property type="entry name" value="GlcNAc_6-P_deAcase"/>
</dbReference>
<evidence type="ECO:0000256" key="3">
    <source>
        <dbReference type="ARBA" id="ARBA00018029"/>
    </source>
</evidence>
<dbReference type="EMBL" id="JARYTV010000005">
    <property type="protein sequence ID" value="MDH7960236.1"/>
    <property type="molecule type" value="Genomic_DNA"/>
</dbReference>
<dbReference type="InterPro" id="IPR011059">
    <property type="entry name" value="Metal-dep_hydrolase_composite"/>
</dbReference>
<evidence type="ECO:0000256" key="12">
    <source>
        <dbReference type="PIRSR" id="PIRSR038994-3"/>
    </source>
</evidence>
<dbReference type="GO" id="GO:0006046">
    <property type="term" value="P:N-acetylglucosamine catabolic process"/>
    <property type="evidence" value="ECO:0007669"/>
    <property type="project" value="TreeGrafter"/>
</dbReference>
<keyword evidence="5 9" id="KW-0378">Hydrolase</keyword>
<organism evidence="16 17">
    <name type="scientific">Lactococcus garvieae</name>
    <dbReference type="NCBI Taxonomy" id="1363"/>
    <lineage>
        <taxon>Bacteria</taxon>
        <taxon>Bacillati</taxon>
        <taxon>Bacillota</taxon>
        <taxon>Bacilli</taxon>
        <taxon>Lactobacillales</taxon>
        <taxon>Streptococcaceae</taxon>
        <taxon>Lactococcus</taxon>
    </lineage>
</organism>
<evidence type="ECO:0000256" key="7">
    <source>
        <dbReference type="ARBA" id="ARBA00047647"/>
    </source>
</evidence>
<dbReference type="Gene3D" id="3.20.20.140">
    <property type="entry name" value="Metal-dependent hydrolases"/>
    <property type="match status" value="1"/>
</dbReference>
<feature type="binding site" evidence="12">
    <location>
        <position position="194"/>
    </location>
    <ligand>
        <name>Zn(2+)</name>
        <dbReference type="ChEBI" id="CHEBI:29105"/>
    </ligand>
</feature>
<gene>
    <name evidence="15" type="primary">nagA</name>
    <name evidence="14" type="synonym">nagA_2</name>
    <name evidence="14" type="ORF">ikelab_18750</name>
    <name evidence="15" type="ORF">QHR29_07115</name>
    <name evidence="16" type="ORF">SAMN05216438_10728</name>
</gene>
<feature type="binding site" evidence="11">
    <location>
        <position position="139"/>
    </location>
    <ligand>
        <name>substrate</name>
    </ligand>
</feature>
<dbReference type="Gene3D" id="2.30.40.10">
    <property type="entry name" value="Urease, subunit C, domain 1"/>
    <property type="match status" value="1"/>
</dbReference>
<feature type="domain" description="Amidohydrolase-related" evidence="13">
    <location>
        <begin position="50"/>
        <end position="367"/>
    </location>
</feature>
<dbReference type="NCBIfam" id="TIGR00221">
    <property type="entry name" value="nagA"/>
    <property type="match status" value="1"/>
</dbReference>
<feature type="binding site" evidence="11">
    <location>
        <position position="250"/>
    </location>
    <ligand>
        <name>substrate</name>
    </ligand>
</feature>
<evidence type="ECO:0000313" key="18">
    <source>
        <dbReference type="Proteomes" id="UP000504756"/>
    </source>
</evidence>
<feature type="active site" description="Proton donor/acceptor" evidence="10">
    <location>
        <position position="273"/>
    </location>
</feature>
<dbReference type="GO" id="GO:0008448">
    <property type="term" value="F:N-acetylglucosamine-6-phosphate deacetylase activity"/>
    <property type="evidence" value="ECO:0007669"/>
    <property type="project" value="UniProtKB-EC"/>
</dbReference>
<sequence>MTYYIKADKFFYPYEVKTGGFLQITDGKFGKWMAEAPAGAEILDYSGQSIAPGLVDTHIHGFGGADTNDRKIEGIVQTMSEGLLAAGVTSFFPTAVTASHEELLEVADEIGSNVDKAAGAKIRGLFFEGPYFTEEFKGAQNPKYMRDPSYSELAEYGEAAKGLPIKIGIAPEREGSTAFVKEAVEHGFTIALGHSNATYADAVAAVQAGATMWVHAFNGMRGLNHREPGMVGAVFNLPNTYAELICDGFHVRPEACQILMREKGTDHVVLITDSMRAAGLSDGEYYLGEFPVIVKEGAARLKEGGNLAGSILLLKDAVKNVVDWQIATPAEAVKMASLNAAKSTKIDDVCGQIKEGLDADFIVLDEHLELVATYLDGEKRYQA</sequence>
<dbReference type="EMBL" id="BLXU01000013">
    <property type="protein sequence ID" value="GFO52600.1"/>
    <property type="molecule type" value="Genomic_DNA"/>
</dbReference>
<dbReference type="EMBL" id="FOTJ01000007">
    <property type="protein sequence ID" value="SFL37238.1"/>
    <property type="molecule type" value="Genomic_DNA"/>
</dbReference>
<evidence type="ECO:0000256" key="1">
    <source>
        <dbReference type="ARBA" id="ARBA00010716"/>
    </source>
</evidence>
<dbReference type="AlphaFoldDB" id="A0A1I4H4M8"/>
<comment type="cofactor">
    <cofactor evidence="12">
        <name>a divalent metal cation</name>
        <dbReference type="ChEBI" id="CHEBI:60240"/>
    </cofactor>
    <text evidence="12">Binds 1 divalent metal cation per subunit.</text>
</comment>
<reference evidence="16 17" key="1">
    <citation type="submission" date="2016-10" db="EMBL/GenBank/DDBJ databases">
        <authorList>
            <person name="de Groot N.N."/>
        </authorList>
    </citation>
    <scope>NUCLEOTIDE SEQUENCE [LARGE SCALE GENOMIC DNA]</scope>
    <source>
        <strain evidence="16 17">M79</strain>
    </source>
</reference>
<evidence type="ECO:0000256" key="11">
    <source>
        <dbReference type="PIRSR" id="PIRSR038994-2"/>
    </source>
</evidence>
<dbReference type="Proteomes" id="UP001157396">
    <property type="component" value="Unassembled WGS sequence"/>
</dbReference>
<evidence type="ECO:0000256" key="6">
    <source>
        <dbReference type="ARBA" id="ARBA00023277"/>
    </source>
</evidence>
<feature type="binding site" evidence="11">
    <location>
        <begin position="218"/>
        <end position="219"/>
    </location>
    <ligand>
        <name>substrate</name>
    </ligand>
</feature>
<dbReference type="Proteomes" id="UP000181969">
    <property type="component" value="Unassembled WGS sequence"/>
</dbReference>
<dbReference type="InterPro" id="IPR006680">
    <property type="entry name" value="Amidohydro-rel"/>
</dbReference>
<dbReference type="Proteomes" id="UP000504756">
    <property type="component" value="Unassembled WGS sequence"/>
</dbReference>
<evidence type="ECO:0000313" key="15">
    <source>
        <dbReference type="EMBL" id="MDH7960236.1"/>
    </source>
</evidence>
<comment type="similarity">
    <text evidence="1 9">Belongs to the metallo-dependent hydrolases superfamily. NagA family.</text>
</comment>
<feature type="binding site" evidence="12">
    <location>
        <position position="128"/>
    </location>
    <ligand>
        <name>Zn(2+)</name>
        <dbReference type="ChEBI" id="CHEBI:29105"/>
    </ligand>
</feature>
<reference evidence="14 18" key="2">
    <citation type="submission" date="2020-06" db="EMBL/GenBank/DDBJ databases">
        <title>Draft genome sequence of Lactic acid bacteria from Okinawan-style tofu.</title>
        <authorList>
            <person name="Takara I."/>
            <person name="Ikematsu S."/>
        </authorList>
    </citation>
    <scope>NUCLEOTIDE SEQUENCE [LARGE SCALE GENOMIC DNA]</scope>
    <source>
        <strain evidence="18">lg38</strain>
        <strain evidence="14">Lg38</strain>
    </source>
</reference>
<evidence type="ECO:0000256" key="5">
    <source>
        <dbReference type="ARBA" id="ARBA00022801"/>
    </source>
</evidence>
<evidence type="ECO:0000313" key="16">
    <source>
        <dbReference type="EMBL" id="SFL37238.1"/>
    </source>
</evidence>
<dbReference type="PANTHER" id="PTHR11113:SF14">
    <property type="entry name" value="N-ACETYLGLUCOSAMINE-6-PHOSPHATE DEACETYLASE"/>
    <property type="match status" value="1"/>
</dbReference>
<dbReference type="GO" id="GO:0046872">
    <property type="term" value="F:metal ion binding"/>
    <property type="evidence" value="ECO:0007669"/>
    <property type="project" value="UniProtKB-KW"/>
</dbReference>
<feature type="binding site" evidence="12">
    <location>
        <position position="215"/>
    </location>
    <ligand>
        <name>Zn(2+)</name>
        <dbReference type="ChEBI" id="CHEBI:29105"/>
    </ligand>
</feature>
<dbReference type="FunFam" id="3.20.20.140:FF:000004">
    <property type="entry name" value="N-acetylglucosamine-6-phosphate deacetylase"/>
    <property type="match status" value="1"/>
</dbReference>
<dbReference type="PANTHER" id="PTHR11113">
    <property type="entry name" value="N-ACETYLGLUCOSAMINE-6-PHOSPHATE DEACETYLASE"/>
    <property type="match status" value="1"/>
</dbReference>
<dbReference type="RefSeq" id="WP_074751193.1">
    <property type="nucleotide sequence ID" value="NZ_AP026069.1"/>
</dbReference>
<keyword evidence="6 9" id="KW-0119">Carbohydrate metabolism</keyword>
<evidence type="ECO:0000256" key="8">
    <source>
        <dbReference type="ARBA" id="ARBA00060590"/>
    </source>
</evidence>
<dbReference type="EC" id="3.5.1.25" evidence="2"/>
<reference evidence="15" key="3">
    <citation type="submission" date="2023-04" db="EMBL/GenBank/DDBJ databases">
        <title>Genomic analysis of Lactococcus garvieae isolates.</title>
        <authorList>
            <person name="Zhanghang C."/>
        </authorList>
    </citation>
    <scope>NUCLEOTIDE SEQUENCE</scope>
    <source>
        <strain evidence="15">ZB-1</strain>
    </source>
</reference>
<evidence type="ECO:0000256" key="10">
    <source>
        <dbReference type="PIRSR" id="PIRSR038994-1"/>
    </source>
</evidence>
<protein>
    <recommendedName>
        <fullName evidence="3">N-acetylglucosamine-6-phosphate deacetylase</fullName>
        <ecNumber evidence="2">3.5.1.25</ecNumber>
    </recommendedName>
</protein>
<comment type="catalytic activity">
    <reaction evidence="7">
        <text>N-acetyl-D-glucosamine 6-phosphate + H2O = D-glucosamine 6-phosphate + acetate</text>
        <dbReference type="Rhea" id="RHEA:22936"/>
        <dbReference type="ChEBI" id="CHEBI:15377"/>
        <dbReference type="ChEBI" id="CHEBI:30089"/>
        <dbReference type="ChEBI" id="CHEBI:57513"/>
        <dbReference type="ChEBI" id="CHEBI:58725"/>
        <dbReference type="EC" id="3.5.1.25"/>
    </reaction>
</comment>
<comment type="pathway">
    <text evidence="8">Amino-sugar metabolism; N-acetylneuraminate degradation; D-fructose 6-phosphate from N-acetylneuraminate: step 4/5.</text>
</comment>
<dbReference type="SUPFAM" id="SSF51556">
    <property type="entry name" value="Metallo-dependent hydrolases"/>
    <property type="match status" value="1"/>
</dbReference>
<evidence type="ECO:0000313" key="17">
    <source>
        <dbReference type="Proteomes" id="UP000181969"/>
    </source>
</evidence>
<feature type="binding site" evidence="11">
    <location>
        <begin position="307"/>
        <end position="309"/>
    </location>
    <ligand>
        <name>substrate</name>
    </ligand>
</feature>
<evidence type="ECO:0000256" key="4">
    <source>
        <dbReference type="ARBA" id="ARBA00022723"/>
    </source>
</evidence>
<evidence type="ECO:0000313" key="14">
    <source>
        <dbReference type="EMBL" id="GFO52600.1"/>
    </source>
</evidence>
<accession>A0A1I4H4M8</accession>
<evidence type="ECO:0000256" key="9">
    <source>
        <dbReference type="PIRNR" id="PIRNR038994"/>
    </source>
</evidence>
<dbReference type="Pfam" id="PF01979">
    <property type="entry name" value="Amidohydro_1"/>
    <property type="match status" value="1"/>
</dbReference>
<dbReference type="SUPFAM" id="SSF51338">
    <property type="entry name" value="Composite domain of metallo-dependent hydrolases"/>
    <property type="match status" value="1"/>
</dbReference>
<dbReference type="CDD" id="cd00854">
    <property type="entry name" value="NagA"/>
    <property type="match status" value="1"/>
</dbReference>
<name>A0A1I4H4M8_9LACT</name>
<dbReference type="OrthoDB" id="9776488at2"/>
<dbReference type="InterPro" id="IPR032466">
    <property type="entry name" value="Metal_Hydrolase"/>
</dbReference>
<evidence type="ECO:0000256" key="2">
    <source>
        <dbReference type="ARBA" id="ARBA00011899"/>
    </source>
</evidence>
<feature type="binding site" evidence="11">
    <location>
        <position position="226"/>
    </location>
    <ligand>
        <name>substrate</name>
    </ligand>
</feature>